<dbReference type="EMBL" id="CYYM01000004">
    <property type="protein sequence ID" value="CUN91905.1"/>
    <property type="molecule type" value="Genomic_DNA"/>
</dbReference>
<dbReference type="Proteomes" id="UP000095380">
    <property type="component" value="Unassembled WGS sequence"/>
</dbReference>
<reference evidence="1 2" key="1">
    <citation type="submission" date="2015-09" db="EMBL/GenBank/DDBJ databases">
        <authorList>
            <consortium name="Pathogen Informatics"/>
        </authorList>
    </citation>
    <scope>NUCLEOTIDE SEQUENCE [LARGE SCALE GENOMIC DNA]</scope>
    <source>
        <strain evidence="1 2">2789STDY5608851</strain>
    </source>
</reference>
<gene>
    <name evidence="1" type="ORF">ERS852408_01166</name>
</gene>
<evidence type="ECO:0000313" key="2">
    <source>
        <dbReference type="Proteomes" id="UP000095380"/>
    </source>
</evidence>
<sequence length="123" mass="13794">MKRAYVRPTMVGERFVANEYVAACGDIEHGNYKFECNAGKKYSGVLNYPYKVRTKSGEVLPGKYGPCNATHEAPTNGDFIEGYIDDVHTKPDENIPVFIWIEGGTNVHCTTNLKRESWEATKS</sequence>
<dbReference type="AlphaFoldDB" id="A0A174AWZ9"/>
<name>A0A174AWZ9_9FIRM</name>
<accession>A0A174AWZ9</accession>
<protein>
    <submittedName>
        <fullName evidence="1">Uncharacterized protein</fullName>
    </submittedName>
</protein>
<proteinExistence type="predicted"/>
<dbReference type="RefSeq" id="WP_055194338.1">
    <property type="nucleotide sequence ID" value="NZ_CYYM01000004.1"/>
</dbReference>
<evidence type="ECO:0000313" key="1">
    <source>
        <dbReference type="EMBL" id="CUN91905.1"/>
    </source>
</evidence>
<organism evidence="1 2">
    <name type="scientific">Dorea longicatena</name>
    <dbReference type="NCBI Taxonomy" id="88431"/>
    <lineage>
        <taxon>Bacteria</taxon>
        <taxon>Bacillati</taxon>
        <taxon>Bacillota</taxon>
        <taxon>Clostridia</taxon>
        <taxon>Lachnospirales</taxon>
        <taxon>Lachnospiraceae</taxon>
        <taxon>Dorea</taxon>
    </lineage>
</organism>